<comment type="similarity">
    <text evidence="2">Belongs to the EspG family.</text>
</comment>
<sequence>MKRTEVDIQSKEMINAFEEGVEDDPVAIDLNVDAALLLQHLVGFESYPPVLALLPNIYRIEDRDRVYAVVAEQLTEVGVLEDGRVHPVVEHWLQCLYRPDVEMAVRILDTGLDGEPKGMLRMSLVRAGETHVLAVRSDDHVVIQSVFQQDDQLDTLPAAVLAALGPAPVLQFEPVAATVEQFGEIPDDQDERRRALVELGAEPHAAAVLSRVLDEVVRRAEVVIIEHHDGSSAQSVSSVNVVDTLSGRFIVTPSVAMDGRKWARYAPGDDAALRSGIGALIDLLPGRSWFDTSRTS</sequence>
<accession>A0ABM8D3D1</accession>
<evidence type="ECO:0000256" key="3">
    <source>
        <dbReference type="ARBA" id="ARBA00022490"/>
    </source>
</evidence>
<protein>
    <recommendedName>
        <fullName evidence="7">ESX secretion-associated protein EspG</fullName>
    </recommendedName>
</protein>
<evidence type="ECO:0000256" key="4">
    <source>
        <dbReference type="ARBA" id="ARBA00023186"/>
    </source>
</evidence>
<organism evidence="5 6">
    <name type="scientific">Nocardia sputorum</name>
    <dbReference type="NCBI Taxonomy" id="2984338"/>
    <lineage>
        <taxon>Bacteria</taxon>
        <taxon>Bacillati</taxon>
        <taxon>Actinomycetota</taxon>
        <taxon>Actinomycetes</taxon>
        <taxon>Mycobacteriales</taxon>
        <taxon>Nocardiaceae</taxon>
        <taxon>Nocardia</taxon>
    </lineage>
</organism>
<keyword evidence="6" id="KW-1185">Reference proteome</keyword>
<dbReference type="RefSeq" id="WP_281874988.1">
    <property type="nucleotide sequence ID" value="NZ_AP026976.1"/>
</dbReference>
<evidence type="ECO:0000256" key="2">
    <source>
        <dbReference type="ARBA" id="ARBA00006411"/>
    </source>
</evidence>
<evidence type="ECO:0000256" key="1">
    <source>
        <dbReference type="ARBA" id="ARBA00004496"/>
    </source>
</evidence>
<name>A0ABM8D3D1_9NOCA</name>
<evidence type="ECO:0000313" key="6">
    <source>
        <dbReference type="Proteomes" id="UP001317870"/>
    </source>
</evidence>
<dbReference type="Pfam" id="PF14011">
    <property type="entry name" value="ESX-1_EspG"/>
    <property type="match status" value="1"/>
</dbReference>
<reference evidence="5 6" key="1">
    <citation type="submission" date="2022-11" db="EMBL/GenBank/DDBJ databases">
        <title>Genome Sequencing of Nocardia sp. ON39_IFM12276 and assembly.</title>
        <authorList>
            <person name="Shimojima M."/>
            <person name="Toyokawa M."/>
            <person name="Uesaka K."/>
        </authorList>
    </citation>
    <scope>NUCLEOTIDE SEQUENCE [LARGE SCALE GENOMIC DNA]</scope>
    <source>
        <strain evidence="5 6">IFM 12276</strain>
    </source>
</reference>
<dbReference type="EMBL" id="AP026978">
    <property type="protein sequence ID" value="BDU01887.1"/>
    <property type="molecule type" value="Genomic_DNA"/>
</dbReference>
<proteinExistence type="inferred from homology"/>
<comment type="subcellular location">
    <subcellularLocation>
        <location evidence="1">Cytoplasm</location>
    </subcellularLocation>
</comment>
<keyword evidence="4" id="KW-0143">Chaperone</keyword>
<evidence type="ECO:0000313" key="5">
    <source>
        <dbReference type="EMBL" id="BDU01887.1"/>
    </source>
</evidence>
<evidence type="ECO:0008006" key="7">
    <source>
        <dbReference type="Google" id="ProtNLM"/>
    </source>
</evidence>
<dbReference type="InterPro" id="IPR025734">
    <property type="entry name" value="EspG"/>
</dbReference>
<gene>
    <name evidence="5" type="ORF">IFM12276_49150</name>
</gene>
<keyword evidence="3" id="KW-0963">Cytoplasm</keyword>
<dbReference type="Proteomes" id="UP001317870">
    <property type="component" value="Chromosome"/>
</dbReference>